<dbReference type="EMBL" id="JBHTHY010000003">
    <property type="protein sequence ID" value="MFD0796783.1"/>
    <property type="molecule type" value="Genomic_DNA"/>
</dbReference>
<dbReference type="Gene3D" id="2.60.120.260">
    <property type="entry name" value="Galactose-binding domain-like"/>
    <property type="match status" value="1"/>
</dbReference>
<comment type="subcellular location">
    <subcellularLocation>
        <location evidence="1">Cell outer membrane</location>
    </subcellularLocation>
</comment>
<keyword evidence="7" id="KW-1185">Reference proteome</keyword>
<dbReference type="PROSITE" id="PS51123">
    <property type="entry name" value="OMPA_2"/>
    <property type="match status" value="1"/>
</dbReference>
<dbReference type="InterPro" id="IPR036737">
    <property type="entry name" value="OmpA-like_sf"/>
</dbReference>
<dbReference type="PRINTS" id="PR01021">
    <property type="entry name" value="OMPADOMAIN"/>
</dbReference>
<dbReference type="PANTHER" id="PTHR30329:SF21">
    <property type="entry name" value="LIPOPROTEIN YIAD-RELATED"/>
    <property type="match status" value="1"/>
</dbReference>
<dbReference type="InterPro" id="IPR006665">
    <property type="entry name" value="OmpA-like"/>
</dbReference>
<dbReference type="Gene3D" id="3.30.1330.60">
    <property type="entry name" value="OmpA-like domain"/>
    <property type="match status" value="1"/>
</dbReference>
<gene>
    <name evidence="6" type="ORF">ACFQZJ_04875</name>
</gene>
<name>A0ABW3B1Z0_9FLAO</name>
<evidence type="ECO:0000256" key="4">
    <source>
        <dbReference type="PROSITE-ProRule" id="PRU00473"/>
    </source>
</evidence>
<protein>
    <submittedName>
        <fullName evidence="6">OmpA family protein</fullName>
    </submittedName>
</protein>
<feature type="domain" description="OmpA-like" evidence="5">
    <location>
        <begin position="253"/>
        <end position="368"/>
    </location>
</feature>
<dbReference type="SUPFAM" id="SSF103088">
    <property type="entry name" value="OmpA-like"/>
    <property type="match status" value="1"/>
</dbReference>
<keyword evidence="3" id="KW-0998">Cell outer membrane</keyword>
<evidence type="ECO:0000256" key="2">
    <source>
        <dbReference type="ARBA" id="ARBA00023136"/>
    </source>
</evidence>
<organism evidence="6 7">
    <name type="scientific">Maribacter chungangensis</name>
    <dbReference type="NCBI Taxonomy" id="1069117"/>
    <lineage>
        <taxon>Bacteria</taxon>
        <taxon>Pseudomonadati</taxon>
        <taxon>Bacteroidota</taxon>
        <taxon>Flavobacteriia</taxon>
        <taxon>Flavobacteriales</taxon>
        <taxon>Flavobacteriaceae</taxon>
        <taxon>Maribacter</taxon>
    </lineage>
</organism>
<comment type="caution">
    <text evidence="6">The sequence shown here is derived from an EMBL/GenBank/DDBJ whole genome shotgun (WGS) entry which is preliminary data.</text>
</comment>
<accession>A0ABW3B1Z0</accession>
<dbReference type="Pfam" id="PF00691">
    <property type="entry name" value="OmpA"/>
    <property type="match status" value="1"/>
</dbReference>
<keyword evidence="2 4" id="KW-0472">Membrane</keyword>
<evidence type="ECO:0000256" key="3">
    <source>
        <dbReference type="ARBA" id="ARBA00023237"/>
    </source>
</evidence>
<dbReference type="InterPro" id="IPR006664">
    <property type="entry name" value="OMP_bac"/>
</dbReference>
<dbReference type="PANTHER" id="PTHR30329">
    <property type="entry name" value="STATOR ELEMENT OF FLAGELLAR MOTOR COMPLEX"/>
    <property type="match status" value="1"/>
</dbReference>
<dbReference type="RefSeq" id="WP_379932703.1">
    <property type="nucleotide sequence ID" value="NZ_JBHTHY010000003.1"/>
</dbReference>
<evidence type="ECO:0000259" key="5">
    <source>
        <dbReference type="PROSITE" id="PS51123"/>
    </source>
</evidence>
<proteinExistence type="predicted"/>
<dbReference type="InterPro" id="IPR050330">
    <property type="entry name" value="Bact_OuterMem_StrucFunc"/>
</dbReference>
<sequence length="368" mass="41770">MKSSVNLFFLCTMLLTGGVQNGLAQNLVKNPSFELFINCPQKLGNLDSDVAHWSTPTAGSTDYFNGCSKAMGTPKNFNGEQPAHFGVGYLGFYFYAPDDYREYIQAQLTETLVKGETYTVSFYVSLAERSDFAIREFGVQFVENPVHVDTRKTLSRMHLSRIQGDISNYFDIIYADFYSDKEDWVKVEKEFVANGTENYLLLGNFKNNASTQKFRTKRNVTKGSYYYVDMVAVLPQNPEAHSRLAVIKGEKTFQLDSIHRFKNLLFRFDTFELLADSKKELDEIEAYLTLRNNLKIEINGHTDAIGSARYNKLLSINRAKAVAAYLIAKGLDSSRVSYKGYGSELPVMQNGTPKGRQGNRRVEFRITE</sequence>
<dbReference type="CDD" id="cd07185">
    <property type="entry name" value="OmpA_C-like"/>
    <property type="match status" value="1"/>
</dbReference>
<dbReference type="Proteomes" id="UP001597012">
    <property type="component" value="Unassembled WGS sequence"/>
</dbReference>
<evidence type="ECO:0000313" key="6">
    <source>
        <dbReference type="EMBL" id="MFD0796783.1"/>
    </source>
</evidence>
<reference evidence="7" key="1">
    <citation type="journal article" date="2019" name="Int. J. Syst. Evol. Microbiol.">
        <title>The Global Catalogue of Microorganisms (GCM) 10K type strain sequencing project: providing services to taxonomists for standard genome sequencing and annotation.</title>
        <authorList>
            <consortium name="The Broad Institute Genomics Platform"/>
            <consortium name="The Broad Institute Genome Sequencing Center for Infectious Disease"/>
            <person name="Wu L."/>
            <person name="Ma J."/>
        </authorList>
    </citation>
    <scope>NUCLEOTIDE SEQUENCE [LARGE SCALE GENOMIC DNA]</scope>
    <source>
        <strain evidence="7">CCUG 61948</strain>
    </source>
</reference>
<evidence type="ECO:0000313" key="7">
    <source>
        <dbReference type="Proteomes" id="UP001597012"/>
    </source>
</evidence>
<dbReference type="PRINTS" id="PR01023">
    <property type="entry name" value="NAFLGMOTY"/>
</dbReference>
<evidence type="ECO:0000256" key="1">
    <source>
        <dbReference type="ARBA" id="ARBA00004442"/>
    </source>
</evidence>